<gene>
    <name evidence="5" type="ORF">SM611_08875</name>
</gene>
<dbReference type="InterPro" id="IPR029058">
    <property type="entry name" value="AB_hydrolase_fold"/>
</dbReference>
<dbReference type="Gene3D" id="3.40.50.1820">
    <property type="entry name" value="alpha/beta hydrolase"/>
    <property type="match status" value="1"/>
</dbReference>
<comment type="caution">
    <text evidence="5">The sequence shown here is derived from an EMBL/GenBank/DDBJ whole genome shotgun (WGS) entry which is preliminary data.</text>
</comment>
<accession>A0ABV4Q8M9</accession>
<dbReference type="EMBL" id="JAXCEI010000003">
    <property type="protein sequence ID" value="MFA1539041.1"/>
    <property type="molecule type" value="Genomic_DNA"/>
</dbReference>
<evidence type="ECO:0000256" key="1">
    <source>
        <dbReference type="ARBA" id="ARBA00007169"/>
    </source>
</evidence>
<dbReference type="PANTHER" id="PTHR11487">
    <property type="entry name" value="THIOESTERASE"/>
    <property type="match status" value="1"/>
</dbReference>
<dbReference type="GO" id="GO:0016787">
    <property type="term" value="F:hydrolase activity"/>
    <property type="evidence" value="ECO:0007669"/>
    <property type="project" value="UniProtKB-KW"/>
</dbReference>
<protein>
    <submittedName>
        <fullName evidence="5">Alpha/beta fold hydrolase</fullName>
    </submittedName>
</protein>
<dbReference type="Proteomes" id="UP001569963">
    <property type="component" value="Unassembled WGS sequence"/>
</dbReference>
<dbReference type="RefSeq" id="WP_371948652.1">
    <property type="nucleotide sequence ID" value="NZ_JAXCEI010000003.1"/>
</dbReference>
<feature type="region of interest" description="Disordered" evidence="3">
    <location>
        <begin position="112"/>
        <end position="133"/>
    </location>
</feature>
<reference evidence="5 6" key="1">
    <citation type="submission" date="2023-11" db="EMBL/GenBank/DDBJ databases">
        <title>Actinomadura monticuli sp. nov., isolated from volcanic ash.</title>
        <authorList>
            <person name="Lee S.D."/>
            <person name="Yang H."/>
            <person name="Kim I.S."/>
        </authorList>
    </citation>
    <scope>NUCLEOTIDE SEQUENCE [LARGE SCALE GENOMIC DNA]</scope>
    <source>
        <strain evidence="5 6">DLS-62</strain>
    </source>
</reference>
<comment type="similarity">
    <text evidence="1">Belongs to the thioesterase family.</text>
</comment>
<dbReference type="PANTHER" id="PTHR11487:SF0">
    <property type="entry name" value="S-ACYL FATTY ACID SYNTHASE THIOESTERASE, MEDIUM CHAIN"/>
    <property type="match status" value="1"/>
</dbReference>
<feature type="compositionally biased region" description="Basic and acidic residues" evidence="3">
    <location>
        <begin position="119"/>
        <end position="130"/>
    </location>
</feature>
<keyword evidence="6" id="KW-1185">Reference proteome</keyword>
<dbReference type="InterPro" id="IPR001031">
    <property type="entry name" value="Thioesterase"/>
</dbReference>
<dbReference type="InterPro" id="IPR020802">
    <property type="entry name" value="TesA-like"/>
</dbReference>
<evidence type="ECO:0000256" key="2">
    <source>
        <dbReference type="ARBA" id="ARBA00022801"/>
    </source>
</evidence>
<keyword evidence="2 5" id="KW-0378">Hydrolase</keyword>
<dbReference type="SUPFAM" id="SSF53474">
    <property type="entry name" value="alpha/beta-Hydrolases"/>
    <property type="match status" value="1"/>
</dbReference>
<name>A0ABV4Q8M9_9ACTN</name>
<evidence type="ECO:0000313" key="5">
    <source>
        <dbReference type="EMBL" id="MFA1539041.1"/>
    </source>
</evidence>
<sequence length="246" mass="26910">MTTWFRCAETRPWASMRLFCLPHAGGSAVFYRSWAREISPAVEVHAVQYPGRADRMADAFVTDAHQLARLVAGAMAPLMDRPAALFGHSMGAVLAYEVARLLQERGSAPVHVFASGTRPPHDRGDDRVSERDDDGVVEEMVRLGGSDAEALQDPELRELVLPYVRNDFALIEDYAHRDGTRLAVPLTAIIGDSDPHVSVEQARGWARVTDGAFALKVLPGGHFYLTDQQPAVIAEVLRTLEVPATG</sequence>
<organism evidence="5 6">
    <name type="scientific">Actinomadura monticuli</name>
    <dbReference type="NCBI Taxonomy" id="3097367"/>
    <lineage>
        <taxon>Bacteria</taxon>
        <taxon>Bacillati</taxon>
        <taxon>Actinomycetota</taxon>
        <taxon>Actinomycetes</taxon>
        <taxon>Streptosporangiales</taxon>
        <taxon>Thermomonosporaceae</taxon>
        <taxon>Actinomadura</taxon>
    </lineage>
</organism>
<dbReference type="Pfam" id="PF00975">
    <property type="entry name" value="Thioesterase"/>
    <property type="match status" value="1"/>
</dbReference>
<evidence type="ECO:0000256" key="3">
    <source>
        <dbReference type="SAM" id="MobiDB-lite"/>
    </source>
</evidence>
<feature type="domain" description="Thioesterase TesA-like" evidence="4">
    <location>
        <begin position="19"/>
        <end position="240"/>
    </location>
</feature>
<evidence type="ECO:0000313" key="6">
    <source>
        <dbReference type="Proteomes" id="UP001569963"/>
    </source>
</evidence>
<evidence type="ECO:0000259" key="4">
    <source>
        <dbReference type="SMART" id="SM00824"/>
    </source>
</evidence>
<dbReference type="SMART" id="SM00824">
    <property type="entry name" value="PKS_TE"/>
    <property type="match status" value="1"/>
</dbReference>
<dbReference type="InterPro" id="IPR012223">
    <property type="entry name" value="TEII"/>
</dbReference>
<proteinExistence type="inferred from homology"/>